<dbReference type="FunFam" id="3.50.50.80:FF:000002">
    <property type="entry name" value="SUMO-activating enzyme subunit 2"/>
    <property type="match status" value="1"/>
</dbReference>
<dbReference type="OrthoDB" id="10255449at2759"/>
<dbReference type="PANTHER" id="PTHR10953:SF6">
    <property type="entry name" value="NEDD8-ACTIVATING ENZYME E1 CATALYTIC SUBUNIT"/>
    <property type="match status" value="1"/>
</dbReference>
<dbReference type="EC" id="6.2.1.64" evidence="10 13"/>
<evidence type="ECO:0000256" key="12">
    <source>
        <dbReference type="PROSITE-ProRule" id="PRU10132"/>
    </source>
</evidence>
<evidence type="ECO:0000256" key="8">
    <source>
        <dbReference type="ARBA" id="ARBA00022786"/>
    </source>
</evidence>
<proteinExistence type="inferred from homology"/>
<dbReference type="SUPFAM" id="SSF69572">
    <property type="entry name" value="Activating enzymes of the ubiquitin-like proteins"/>
    <property type="match status" value="1"/>
</dbReference>
<dbReference type="InterPro" id="IPR000594">
    <property type="entry name" value="ThiF_NAD_FAD-bd"/>
</dbReference>
<dbReference type="InterPro" id="IPR045886">
    <property type="entry name" value="ThiF/MoeB/HesA"/>
</dbReference>
<dbReference type="PROSITE" id="PS00865">
    <property type="entry name" value="UBIQUITIN_ACTIVAT_2"/>
    <property type="match status" value="1"/>
</dbReference>
<evidence type="ECO:0000256" key="5">
    <source>
        <dbReference type="ARBA" id="ARBA00022490"/>
    </source>
</evidence>
<accession>A0A0V1Q6D9</accession>
<keyword evidence="5" id="KW-0963">Cytoplasm</keyword>
<dbReference type="GO" id="GO:0045116">
    <property type="term" value="P:protein neddylation"/>
    <property type="evidence" value="ECO:0007669"/>
    <property type="project" value="UniProtKB-UniRule"/>
</dbReference>
<dbReference type="CDD" id="cd01488">
    <property type="entry name" value="Uba3_RUB"/>
    <property type="match status" value="1"/>
</dbReference>
<evidence type="ECO:0000313" key="15">
    <source>
        <dbReference type="EMBL" id="KSA04078.1"/>
    </source>
</evidence>
<comment type="function">
    <text evidence="13">Catalytic subunit of the dimeric E1 enzyme, which activates NEDD8.</text>
</comment>
<keyword evidence="8 13" id="KW-0833">Ubl conjugation pathway</keyword>
<dbReference type="FunFam" id="3.10.290.20:FF:000003">
    <property type="entry name" value="Ubiquitin-activating enzyme E1 C"/>
    <property type="match status" value="1"/>
</dbReference>
<comment type="catalytic activity">
    <reaction evidence="11 13">
        <text>ATP + [NEDD8 protein] + [E1 NEDD8-activating enzyme]-L-cysteine = AMP + diphosphate + [E1 NEDD8-activating enzyme]-S-[NEDD8 protein]-yl-L-cysteine.</text>
        <dbReference type="EC" id="6.2.1.64"/>
    </reaction>
</comment>
<protein>
    <recommendedName>
        <fullName evidence="4 13">NEDD8-activating enzyme E1 catalytic subunit</fullName>
        <ecNumber evidence="10 13">6.2.1.64</ecNumber>
    </recommendedName>
</protein>
<dbReference type="GO" id="GO:0019781">
    <property type="term" value="F:NEDD8 activating enzyme activity"/>
    <property type="evidence" value="ECO:0007669"/>
    <property type="project" value="UniProtKB-UniRule"/>
</dbReference>
<evidence type="ECO:0000313" key="16">
    <source>
        <dbReference type="Proteomes" id="UP000054251"/>
    </source>
</evidence>
<evidence type="ECO:0000256" key="10">
    <source>
        <dbReference type="ARBA" id="ARBA00023624"/>
    </source>
</evidence>
<evidence type="ECO:0000259" key="14">
    <source>
        <dbReference type="SMART" id="SM01181"/>
    </source>
</evidence>
<evidence type="ECO:0000256" key="13">
    <source>
        <dbReference type="RuleBase" id="RU368009"/>
    </source>
</evidence>
<evidence type="ECO:0000256" key="4">
    <source>
        <dbReference type="ARBA" id="ARBA00015203"/>
    </source>
</evidence>
<evidence type="ECO:0000256" key="2">
    <source>
        <dbReference type="ARBA" id="ARBA00005032"/>
    </source>
</evidence>
<keyword evidence="7 13" id="KW-0547">Nucleotide-binding</keyword>
<dbReference type="Proteomes" id="UP000054251">
    <property type="component" value="Unassembled WGS sequence"/>
</dbReference>
<feature type="active site" description="Glycyl thioester intermediate" evidence="12">
    <location>
        <position position="206"/>
    </location>
</feature>
<dbReference type="FunFam" id="1.10.10.520:FF:000001">
    <property type="entry name" value="NEDD8-activating enzyme E1 catalytic subunit"/>
    <property type="match status" value="1"/>
</dbReference>
<dbReference type="GeneID" id="26837166"/>
<evidence type="ECO:0000256" key="3">
    <source>
        <dbReference type="ARBA" id="ARBA00006310"/>
    </source>
</evidence>
<gene>
    <name evidence="15" type="ORF">AC631_00157</name>
</gene>
<feature type="domain" description="E2 binding" evidence="14">
    <location>
        <begin position="340"/>
        <end position="423"/>
    </location>
</feature>
<keyword evidence="6 13" id="KW-0436">Ligase</keyword>
<dbReference type="PANTHER" id="PTHR10953">
    <property type="entry name" value="UBIQUITIN-ACTIVATING ENZYME E1"/>
    <property type="match status" value="1"/>
</dbReference>
<evidence type="ECO:0000256" key="6">
    <source>
        <dbReference type="ARBA" id="ARBA00022598"/>
    </source>
</evidence>
<keyword evidence="9 13" id="KW-0067">ATP-binding</keyword>
<dbReference type="EMBL" id="LMYN01000002">
    <property type="protein sequence ID" value="KSA04078.1"/>
    <property type="molecule type" value="Genomic_DNA"/>
</dbReference>
<dbReference type="Gene3D" id="1.10.10.520">
    <property type="entry name" value="Ubiquitin activating enzymes (Uba3). Chain: B, domain 2"/>
    <property type="match status" value="1"/>
</dbReference>
<comment type="subcellular location">
    <subcellularLocation>
        <location evidence="1">Cytoplasm</location>
    </subcellularLocation>
</comment>
<evidence type="ECO:0000256" key="1">
    <source>
        <dbReference type="ARBA" id="ARBA00004496"/>
    </source>
</evidence>
<reference evidence="15 16" key="1">
    <citation type="submission" date="2015-11" db="EMBL/GenBank/DDBJ databases">
        <title>The genome of Debaryomyces fabryi.</title>
        <authorList>
            <person name="Tafer H."/>
            <person name="Lopandic K."/>
        </authorList>
    </citation>
    <scope>NUCLEOTIDE SEQUENCE [LARGE SCALE GENOMIC DNA]</scope>
    <source>
        <strain evidence="15 16">CBS 789</strain>
    </source>
</reference>
<dbReference type="Gene3D" id="3.10.290.20">
    <property type="entry name" value="Ubiquitin-like 2 activating enzyme e1b. Chain: B, domain 3"/>
    <property type="match status" value="1"/>
</dbReference>
<evidence type="ECO:0000256" key="11">
    <source>
        <dbReference type="ARBA" id="ARBA00024626"/>
    </source>
</evidence>
<comment type="caution">
    <text evidence="15">The sequence shown here is derived from an EMBL/GenBank/DDBJ whole genome shotgun (WGS) entry which is preliminary data.</text>
</comment>
<dbReference type="AlphaFoldDB" id="A0A0V1Q6D9"/>
<evidence type="ECO:0000256" key="9">
    <source>
        <dbReference type="ARBA" id="ARBA00022840"/>
    </source>
</evidence>
<name>A0A0V1Q6D9_9ASCO</name>
<sequence length="437" mass="48855">MTSTTATRSLSSISPLLKDIGPYNEVADEYDSAQATKSLTSSTILVIGAGGLGCEILKNLALTGFRNIHLIDMDTIDISNLNRQFLFRPNDIGKSKAEVAATFVRSRINDETLNIVPYFGKIQDKSIEYYKQFDVVICGLDNVEARRWINATLVSMVDSDLNNLIPLIDGGTEGFRGQSRVILPRLTSCYECTLDMINPKVTFPVCTIANTPRLPEHCIEWASVLQWPKNFPQKKFDADVPEQVDWMYETALKRADEFNIEGVTRQLTLGVVKNIIPAIASTNAIIAASCCNEAFKFITNSNPILNNYMMYSGDYSIFTYTYPHAQKPNCPVCGNSAKVVEAQNWWTLSKFIEVVSSKQDISMTKPSLSTSSNYLYLRQPKSLEEMTRPNLNKKLNTLVKPSEEMIITDPNLPISLRLVVNFVGPEDEPNDLKSILS</sequence>
<dbReference type="SMART" id="SM01181">
    <property type="entry name" value="E2_bind"/>
    <property type="match status" value="1"/>
</dbReference>
<keyword evidence="16" id="KW-1185">Reference proteome</keyword>
<dbReference type="GO" id="GO:0005634">
    <property type="term" value="C:nucleus"/>
    <property type="evidence" value="ECO:0007669"/>
    <property type="project" value="TreeGrafter"/>
</dbReference>
<dbReference type="InterPro" id="IPR023318">
    <property type="entry name" value="Ub_act_enz_dom_a_sf"/>
</dbReference>
<organism evidence="15 16">
    <name type="scientific">Debaryomyces fabryi</name>
    <dbReference type="NCBI Taxonomy" id="58627"/>
    <lineage>
        <taxon>Eukaryota</taxon>
        <taxon>Fungi</taxon>
        <taxon>Dikarya</taxon>
        <taxon>Ascomycota</taxon>
        <taxon>Saccharomycotina</taxon>
        <taxon>Pichiomycetes</taxon>
        <taxon>Debaryomycetaceae</taxon>
        <taxon>Debaryomyces</taxon>
    </lineage>
</organism>
<dbReference type="InterPro" id="IPR035985">
    <property type="entry name" value="Ubiquitin-activating_enz"/>
</dbReference>
<dbReference type="GO" id="GO:0005524">
    <property type="term" value="F:ATP binding"/>
    <property type="evidence" value="ECO:0007669"/>
    <property type="project" value="UniProtKB-UniRule"/>
</dbReference>
<comment type="similarity">
    <text evidence="3 13">Belongs to the ubiquitin-activating E1 family. UBA3 subfamily.</text>
</comment>
<dbReference type="UniPathway" id="UPA00885"/>
<comment type="pathway">
    <text evidence="2 13">Protein modification; protein neddylation.</text>
</comment>
<dbReference type="Pfam" id="PF08825">
    <property type="entry name" value="E2_bind"/>
    <property type="match status" value="1"/>
</dbReference>
<dbReference type="InterPro" id="IPR030468">
    <property type="entry name" value="Uba3_N"/>
</dbReference>
<dbReference type="GO" id="GO:0005737">
    <property type="term" value="C:cytoplasm"/>
    <property type="evidence" value="ECO:0007669"/>
    <property type="project" value="UniProtKB-SubCell"/>
</dbReference>
<dbReference type="InterPro" id="IPR014929">
    <property type="entry name" value="E2-binding"/>
</dbReference>
<dbReference type="RefSeq" id="XP_015470180.1">
    <property type="nucleotide sequence ID" value="XM_015608987.1"/>
</dbReference>
<dbReference type="InterPro" id="IPR033127">
    <property type="entry name" value="UBQ-activ_enz_E1_Cys_AS"/>
</dbReference>
<evidence type="ECO:0000256" key="7">
    <source>
        <dbReference type="ARBA" id="ARBA00022741"/>
    </source>
</evidence>
<dbReference type="Pfam" id="PF00899">
    <property type="entry name" value="ThiF"/>
    <property type="match status" value="1"/>
</dbReference>
<dbReference type="Gene3D" id="3.40.50.720">
    <property type="entry name" value="NAD(P)-binding Rossmann-like Domain"/>
    <property type="match status" value="1"/>
</dbReference>